<dbReference type="InterPro" id="IPR029062">
    <property type="entry name" value="Class_I_gatase-like"/>
</dbReference>
<dbReference type="PROSITE" id="PS00041">
    <property type="entry name" value="HTH_ARAC_FAMILY_1"/>
    <property type="match status" value="1"/>
</dbReference>
<dbReference type="CDD" id="cd03137">
    <property type="entry name" value="GATase1_AraC_1"/>
    <property type="match status" value="1"/>
</dbReference>
<dbReference type="Gene3D" id="1.10.10.60">
    <property type="entry name" value="Homeodomain-like"/>
    <property type="match status" value="1"/>
</dbReference>
<evidence type="ECO:0000256" key="4">
    <source>
        <dbReference type="SAM" id="MobiDB-lite"/>
    </source>
</evidence>
<keyword evidence="1" id="KW-0805">Transcription regulation</keyword>
<dbReference type="PANTHER" id="PTHR43130">
    <property type="entry name" value="ARAC-FAMILY TRANSCRIPTIONAL REGULATOR"/>
    <property type="match status" value="1"/>
</dbReference>
<dbReference type="EMBL" id="VICB01000003">
    <property type="protein sequence ID" value="TQD44481.1"/>
    <property type="molecule type" value="Genomic_DNA"/>
</dbReference>
<evidence type="ECO:0000256" key="3">
    <source>
        <dbReference type="ARBA" id="ARBA00023163"/>
    </source>
</evidence>
<keyword evidence="2" id="KW-0238">DNA-binding</keyword>
<protein>
    <submittedName>
        <fullName evidence="6">Helix-turn-helix domain-containing protein</fullName>
    </submittedName>
</protein>
<reference evidence="6 7" key="1">
    <citation type="submission" date="2019-06" db="EMBL/GenBank/DDBJ databases">
        <title>Draft genome sequence of Actinomyces johnsonii CCUG 34287T.</title>
        <authorList>
            <person name="Salva-Serra F."/>
            <person name="Cardew S."/>
            <person name="Moore E."/>
        </authorList>
    </citation>
    <scope>NUCLEOTIDE SEQUENCE [LARGE SCALE GENOMIC DNA]</scope>
    <source>
        <strain evidence="6 7">CCUG 34287</strain>
    </source>
</reference>
<name>A0A508A6V6_9ACTO</name>
<dbReference type="InterPro" id="IPR018062">
    <property type="entry name" value="HTH_AraC-typ_CS"/>
</dbReference>
<keyword evidence="3" id="KW-0804">Transcription</keyword>
<dbReference type="SUPFAM" id="SSF52317">
    <property type="entry name" value="Class I glutamine amidotransferase-like"/>
    <property type="match status" value="1"/>
</dbReference>
<evidence type="ECO:0000313" key="7">
    <source>
        <dbReference type="Proteomes" id="UP000319010"/>
    </source>
</evidence>
<dbReference type="GO" id="GO:0003700">
    <property type="term" value="F:DNA-binding transcription factor activity"/>
    <property type="evidence" value="ECO:0007669"/>
    <property type="project" value="InterPro"/>
</dbReference>
<dbReference type="InterPro" id="IPR018060">
    <property type="entry name" value="HTH_AraC"/>
</dbReference>
<comment type="caution">
    <text evidence="6">The sequence shown here is derived from an EMBL/GenBank/DDBJ whole genome shotgun (WGS) entry which is preliminary data.</text>
</comment>
<dbReference type="Proteomes" id="UP000319010">
    <property type="component" value="Unassembled WGS sequence"/>
</dbReference>
<evidence type="ECO:0000256" key="1">
    <source>
        <dbReference type="ARBA" id="ARBA00023015"/>
    </source>
</evidence>
<evidence type="ECO:0000313" key="6">
    <source>
        <dbReference type="EMBL" id="TQD44481.1"/>
    </source>
</evidence>
<gene>
    <name evidence="6" type="ORF">FK256_00835</name>
</gene>
<feature type="region of interest" description="Disordered" evidence="4">
    <location>
        <begin position="47"/>
        <end position="70"/>
    </location>
</feature>
<feature type="domain" description="HTH araC/xylS-type" evidence="5">
    <location>
        <begin position="239"/>
        <end position="337"/>
    </location>
</feature>
<dbReference type="Pfam" id="PF12833">
    <property type="entry name" value="HTH_18"/>
    <property type="match status" value="1"/>
</dbReference>
<feature type="compositionally biased region" description="Low complexity" evidence="4">
    <location>
        <begin position="56"/>
        <end position="70"/>
    </location>
</feature>
<dbReference type="RefSeq" id="WP_141423353.1">
    <property type="nucleotide sequence ID" value="NZ_JASPFB010000001.1"/>
</dbReference>
<accession>A0A508A6V6</accession>
<dbReference type="AlphaFoldDB" id="A0A508A6V6"/>
<dbReference type="Gene3D" id="3.40.50.880">
    <property type="match status" value="1"/>
</dbReference>
<dbReference type="GO" id="GO:0043565">
    <property type="term" value="F:sequence-specific DNA binding"/>
    <property type="evidence" value="ECO:0007669"/>
    <property type="project" value="InterPro"/>
</dbReference>
<evidence type="ECO:0000259" key="5">
    <source>
        <dbReference type="PROSITE" id="PS01124"/>
    </source>
</evidence>
<dbReference type="PANTHER" id="PTHR43130:SF3">
    <property type="entry name" value="HTH-TYPE TRANSCRIPTIONAL REGULATOR RV1931C"/>
    <property type="match status" value="1"/>
</dbReference>
<evidence type="ECO:0000256" key="2">
    <source>
        <dbReference type="ARBA" id="ARBA00023125"/>
    </source>
</evidence>
<dbReference type="InterPro" id="IPR052158">
    <property type="entry name" value="INH-QAR"/>
</dbReference>
<dbReference type="SUPFAM" id="SSF46689">
    <property type="entry name" value="Homeodomain-like"/>
    <property type="match status" value="2"/>
</dbReference>
<sequence length="348" mass="37266">MHIAVYAFDGITMFHLSIPQIVFRTVQQMGLADWRVSLFTLDSGQTAPAGSTADYTESTSPMPSAPSSFSASIRTSEGYVLGGLGGPDLAREADVVVVPAWFADGRPAGRGLCSLLEAAHARGAGIVGLCLGALPLAEAGLIGGRRAVTHWRAFEPLAREHPEITLDESVLYVDHGDVLTSAGAASGLDACLHLVRTRLGAQAANEVARQLVIAPHREGGQAQYIEHPVPQRPDDDPIGRTATWALEHLGEPLPVERLARTAQMSTRSFIRIFRETTGAAPAAWVRAQRVREAQRLLESTDLAVEQVATTCGFGSAITLRQVFARALGTTPSAYRRRFRTACPDPTDV</sequence>
<dbReference type="SMART" id="SM00342">
    <property type="entry name" value="HTH_ARAC"/>
    <property type="match status" value="1"/>
</dbReference>
<dbReference type="PROSITE" id="PS01124">
    <property type="entry name" value="HTH_ARAC_FAMILY_2"/>
    <property type="match status" value="1"/>
</dbReference>
<dbReference type="InterPro" id="IPR009057">
    <property type="entry name" value="Homeodomain-like_sf"/>
</dbReference>
<organism evidence="6 7">
    <name type="scientific">Actinomyces johnsonii</name>
    <dbReference type="NCBI Taxonomy" id="544581"/>
    <lineage>
        <taxon>Bacteria</taxon>
        <taxon>Bacillati</taxon>
        <taxon>Actinomycetota</taxon>
        <taxon>Actinomycetes</taxon>
        <taxon>Actinomycetales</taxon>
        <taxon>Actinomycetaceae</taxon>
        <taxon>Actinomyces</taxon>
    </lineage>
</organism>
<proteinExistence type="predicted"/>